<dbReference type="AlphaFoldDB" id="A0A5B0KLR1"/>
<sequence length="82" mass="9317">MSEDRFHEAERRATASEADSCRGRLNALLGEEGRAASWVPIRQVHSHTDIGVNGFQCKRWTDLLTESRLMQSANRTQWPTSC</sequence>
<proteinExistence type="predicted"/>
<evidence type="ECO:0000313" key="2">
    <source>
        <dbReference type="Proteomes" id="UP000325333"/>
    </source>
</evidence>
<evidence type="ECO:0000313" key="1">
    <source>
        <dbReference type="EMBL" id="KAA1053159.1"/>
    </source>
</evidence>
<gene>
    <name evidence="1" type="ORF">FH063_003078</name>
</gene>
<name>A0A5B0KLR1_9PROT</name>
<dbReference type="Proteomes" id="UP000325333">
    <property type="component" value="Unassembled WGS sequence"/>
</dbReference>
<protein>
    <submittedName>
        <fullName evidence="1">Uncharacterized protein</fullName>
    </submittedName>
</protein>
<dbReference type="EMBL" id="VEWN01000017">
    <property type="protein sequence ID" value="KAA1053159.1"/>
    <property type="molecule type" value="Genomic_DNA"/>
</dbReference>
<accession>A0A5B0KLR1</accession>
<comment type="caution">
    <text evidence="1">The sequence shown here is derived from an EMBL/GenBank/DDBJ whole genome shotgun (WGS) entry which is preliminary data.</text>
</comment>
<organism evidence="1 2">
    <name type="scientific">Azospirillum argentinense</name>
    <dbReference type="NCBI Taxonomy" id="2970906"/>
    <lineage>
        <taxon>Bacteria</taxon>
        <taxon>Pseudomonadati</taxon>
        <taxon>Pseudomonadota</taxon>
        <taxon>Alphaproteobacteria</taxon>
        <taxon>Rhodospirillales</taxon>
        <taxon>Azospirillaceae</taxon>
        <taxon>Azospirillum</taxon>
    </lineage>
</organism>
<reference evidence="1 2" key="1">
    <citation type="submission" date="2019-07" db="EMBL/GenBank/DDBJ databases">
        <title>Genome sequencing of the stress-tolerant strain Azospirillum brasilense Az19.</title>
        <authorList>
            <person name="Maroniche G.A."/>
            <person name="Garcia J.E."/>
            <person name="Pagnussat L."/>
            <person name="Amenta M."/>
            <person name="Creus C.M."/>
        </authorList>
    </citation>
    <scope>NUCLEOTIDE SEQUENCE [LARGE SCALE GENOMIC DNA]</scope>
    <source>
        <strain evidence="1 2">Az19</strain>
    </source>
</reference>